<protein>
    <submittedName>
        <fullName evidence="1">Uncharacterized protein</fullName>
    </submittedName>
</protein>
<keyword evidence="2" id="KW-1185">Reference proteome</keyword>
<accession>A0AAV4URN6</accession>
<proteinExistence type="predicted"/>
<gene>
    <name evidence="1" type="ORF">CEXT_771831</name>
</gene>
<evidence type="ECO:0000313" key="2">
    <source>
        <dbReference type="Proteomes" id="UP001054945"/>
    </source>
</evidence>
<dbReference type="Proteomes" id="UP001054945">
    <property type="component" value="Unassembled WGS sequence"/>
</dbReference>
<name>A0AAV4URN6_CAEEX</name>
<dbReference type="EMBL" id="BPLR01013342">
    <property type="protein sequence ID" value="GIY60566.1"/>
    <property type="molecule type" value="Genomic_DNA"/>
</dbReference>
<evidence type="ECO:0000313" key="1">
    <source>
        <dbReference type="EMBL" id="GIY60566.1"/>
    </source>
</evidence>
<comment type="caution">
    <text evidence="1">The sequence shown here is derived from an EMBL/GenBank/DDBJ whole genome shotgun (WGS) entry which is preliminary data.</text>
</comment>
<reference evidence="1 2" key="1">
    <citation type="submission" date="2021-06" db="EMBL/GenBank/DDBJ databases">
        <title>Caerostris extrusa draft genome.</title>
        <authorList>
            <person name="Kono N."/>
            <person name="Arakawa K."/>
        </authorList>
    </citation>
    <scope>NUCLEOTIDE SEQUENCE [LARGE SCALE GENOMIC DNA]</scope>
</reference>
<organism evidence="1 2">
    <name type="scientific">Caerostris extrusa</name>
    <name type="common">Bark spider</name>
    <name type="synonym">Caerostris bankana</name>
    <dbReference type="NCBI Taxonomy" id="172846"/>
    <lineage>
        <taxon>Eukaryota</taxon>
        <taxon>Metazoa</taxon>
        <taxon>Ecdysozoa</taxon>
        <taxon>Arthropoda</taxon>
        <taxon>Chelicerata</taxon>
        <taxon>Arachnida</taxon>
        <taxon>Araneae</taxon>
        <taxon>Araneomorphae</taxon>
        <taxon>Entelegynae</taxon>
        <taxon>Araneoidea</taxon>
        <taxon>Araneidae</taxon>
        <taxon>Caerostris</taxon>
    </lineage>
</organism>
<sequence>MVWGVSPGMDWDPWSPFMIFERQDSSQVQGKTPLKCKARLLSSARQDSSQVQGKDFLSRVCLLRKTNL</sequence>
<dbReference type="AlphaFoldDB" id="A0AAV4URN6"/>